<evidence type="ECO:0000313" key="2">
    <source>
        <dbReference type="EMBL" id="OGD98637.1"/>
    </source>
</evidence>
<name>A0A1F5H3M0_9BACT</name>
<feature type="transmembrane region" description="Helical" evidence="1">
    <location>
        <begin position="373"/>
        <end position="389"/>
    </location>
</feature>
<feature type="transmembrane region" description="Helical" evidence="1">
    <location>
        <begin position="237"/>
        <end position="254"/>
    </location>
</feature>
<gene>
    <name evidence="2" type="ORF">A3B54_02640</name>
</gene>
<feature type="transmembrane region" description="Helical" evidence="1">
    <location>
        <begin position="513"/>
        <end position="530"/>
    </location>
</feature>
<dbReference type="EMBL" id="MFBT01000033">
    <property type="protein sequence ID" value="OGD98637.1"/>
    <property type="molecule type" value="Genomic_DNA"/>
</dbReference>
<feature type="transmembrane region" description="Helical" evidence="1">
    <location>
        <begin position="409"/>
        <end position="429"/>
    </location>
</feature>
<evidence type="ECO:0008006" key="4">
    <source>
        <dbReference type="Google" id="ProtNLM"/>
    </source>
</evidence>
<reference evidence="2 3" key="1">
    <citation type="journal article" date="2016" name="Nat. Commun.">
        <title>Thousands of microbial genomes shed light on interconnected biogeochemical processes in an aquifer system.</title>
        <authorList>
            <person name="Anantharaman K."/>
            <person name="Brown C.T."/>
            <person name="Hug L.A."/>
            <person name="Sharon I."/>
            <person name="Castelle C.J."/>
            <person name="Probst A.J."/>
            <person name="Thomas B.C."/>
            <person name="Singh A."/>
            <person name="Wilkins M.J."/>
            <person name="Karaoz U."/>
            <person name="Brodie E.L."/>
            <person name="Williams K.H."/>
            <person name="Hubbard S.S."/>
            <person name="Banfield J.F."/>
        </authorList>
    </citation>
    <scope>NUCLEOTIDE SEQUENCE [LARGE SCALE GENOMIC DNA]</scope>
</reference>
<proteinExistence type="predicted"/>
<feature type="transmembrane region" description="Helical" evidence="1">
    <location>
        <begin position="143"/>
        <end position="162"/>
    </location>
</feature>
<dbReference type="Proteomes" id="UP000177039">
    <property type="component" value="Unassembled WGS sequence"/>
</dbReference>
<dbReference type="PANTHER" id="PTHR38454">
    <property type="entry name" value="INTEGRAL MEMBRANE PROTEIN-RELATED"/>
    <property type="match status" value="1"/>
</dbReference>
<feature type="transmembrane region" description="Helical" evidence="1">
    <location>
        <begin position="213"/>
        <end position="231"/>
    </location>
</feature>
<feature type="transmembrane region" description="Helical" evidence="1">
    <location>
        <begin position="810"/>
        <end position="830"/>
    </location>
</feature>
<keyword evidence="1" id="KW-1133">Transmembrane helix</keyword>
<comment type="caution">
    <text evidence="2">The sequence shown here is derived from an EMBL/GenBank/DDBJ whole genome shotgun (WGS) entry which is preliminary data.</text>
</comment>
<keyword evidence="1" id="KW-0812">Transmembrane</keyword>
<feature type="transmembrane region" description="Helical" evidence="1">
    <location>
        <begin position="102"/>
        <end position="122"/>
    </location>
</feature>
<feature type="transmembrane region" description="Helical" evidence="1">
    <location>
        <begin position="275"/>
        <end position="292"/>
    </location>
</feature>
<feature type="transmembrane region" description="Helical" evidence="1">
    <location>
        <begin position="484"/>
        <end position="506"/>
    </location>
</feature>
<dbReference type="AlphaFoldDB" id="A0A1F5H3M0"/>
<protein>
    <recommendedName>
        <fullName evidence="4">Membrane protein 6-pyruvoyl-tetrahydropterin synthase-related domain-containing protein</fullName>
    </recommendedName>
</protein>
<feature type="transmembrane region" description="Helical" evidence="1">
    <location>
        <begin position="346"/>
        <end position="366"/>
    </location>
</feature>
<evidence type="ECO:0000313" key="3">
    <source>
        <dbReference type="Proteomes" id="UP000177039"/>
    </source>
</evidence>
<dbReference type="InterPro" id="IPR018580">
    <property type="entry name" value="Uncharacterised_YfhO"/>
</dbReference>
<dbReference type="Pfam" id="PF09586">
    <property type="entry name" value="YfhO"/>
    <property type="match status" value="1"/>
</dbReference>
<keyword evidence="1" id="KW-0472">Membrane</keyword>
<evidence type="ECO:0000256" key="1">
    <source>
        <dbReference type="SAM" id="Phobius"/>
    </source>
</evidence>
<feature type="transmembrane region" description="Helical" evidence="1">
    <location>
        <begin position="441"/>
        <end position="464"/>
    </location>
</feature>
<accession>A0A1F5H3M0</accession>
<feature type="transmembrane region" description="Helical" evidence="1">
    <location>
        <begin position="174"/>
        <end position="193"/>
    </location>
</feature>
<dbReference type="PANTHER" id="PTHR38454:SF1">
    <property type="entry name" value="INTEGRAL MEMBRANE PROTEIN"/>
    <property type="match status" value="1"/>
</dbReference>
<sequence length="835" mass="94881">MKKFPSDSKFLLLIVAIFTFLSLLLFWPVFLGKVNLNGNLLVSFYAPFGQNLPFKNTGWDQLRIYFPFYRVALDAIKNFSLPLWNPYAFSGHPHMADFQTAVFYPLSIFGLVLSQIEFWHLLRITPTILASFFTFLFLKNLRLSMLAAIFGSLTFGFSPFILTWGEEVVMSPHSIVWLPLILWAIDRYLGFLAHHRGVPFGFAQGKQAHHGGIAGRFFLVIIALSTASSFFGGYMQTTIYMFIFIFAYLILRIWRNSVRVNSRHPWGELALHLRILGSFGVGVGLAAVQLLPSAELYFSSARSQIVLRQTLFDFLLPIESLLTYLAPDFFGHPATGNFFRPGVAQYYEGILFVGVAALIFAAYAILNQKQDKLVGFLAIFGLVAASTTFDLPTARLFLSLPVPFLSTSIASRVLFIPAFCLSILAAIGLERWLASKDRMVLKIIFSFGVVYAVIILILLVIKFFHLNYFEHAKFFSQQNVLVSLRNLVVPIFVFGLTATLIFYASFKGKFKQQAAFLITILAFLHIFYFSQKYLSFSERKYVFPENHALSFMAENQGIFRSWGIGDAFLENNFASQYGIFWPEGYDSLNNRSYGEFTYAMQGNKLSDFVFRADAGFGRGKTEELLGNPDRRRLIDMVGIKYVVALSDEGEVMSLYNFKKVFSDGKYAVFENLQVMPRVFLASNYEGPPPVEDEGLRIKDEGKMRRRLIFQKLLDHDFDFRNVLILEKPSSISAQFGEGSAQIISYKPQEVVISTKSDQPKLLFLSDNYYPGWKARVDGEVTEILRADYTFRAVPLIPGEHVVRFYYDSEIFKLGILISAGSLGLLIFLILKKKLI</sequence>
<organism evidence="2 3">
    <name type="scientific">Candidatus Curtissbacteria bacterium RIFCSPLOWO2_01_FULL_42_50</name>
    <dbReference type="NCBI Taxonomy" id="1797730"/>
    <lineage>
        <taxon>Bacteria</taxon>
        <taxon>Candidatus Curtissiibacteriota</taxon>
    </lineage>
</organism>